<evidence type="ECO:0000256" key="1">
    <source>
        <dbReference type="SAM" id="MobiDB-lite"/>
    </source>
</evidence>
<reference evidence="2 3" key="1">
    <citation type="journal article" date="2015" name="Genome Announc.">
        <title>Complete Genome Sequence of Methylobacterium aquaticum Strain 22A, Isolated from Racomitrium japonicum Moss.</title>
        <authorList>
            <person name="Tani A."/>
            <person name="Ogura Y."/>
            <person name="Hayashi T."/>
            <person name="Kimbara K."/>
        </authorList>
    </citation>
    <scope>NUCLEOTIDE SEQUENCE [LARGE SCALE GENOMIC DNA]</scope>
    <source>
        <strain evidence="2 3">MA-22A</strain>
    </source>
</reference>
<gene>
    <name evidence="2" type="ORF">Maq22A_c23550</name>
</gene>
<protein>
    <submittedName>
        <fullName evidence="2">Uncharacterized protein</fullName>
    </submittedName>
</protein>
<reference evidence="3" key="2">
    <citation type="submission" date="2015-01" db="EMBL/GenBank/DDBJ databases">
        <title>Complete genome sequence of Methylobacterium aquaticum strain 22A.</title>
        <authorList>
            <person name="Tani A."/>
            <person name="Ogura Y."/>
            <person name="Hayashi T."/>
        </authorList>
    </citation>
    <scope>NUCLEOTIDE SEQUENCE [LARGE SCALE GENOMIC DNA]</scope>
    <source>
        <strain evidence="3">MA-22A</strain>
    </source>
</reference>
<feature type="region of interest" description="Disordered" evidence="1">
    <location>
        <begin position="49"/>
        <end position="70"/>
    </location>
</feature>
<organism evidence="2 3">
    <name type="scientific">Methylobacterium aquaticum</name>
    <dbReference type="NCBI Taxonomy" id="270351"/>
    <lineage>
        <taxon>Bacteria</taxon>
        <taxon>Pseudomonadati</taxon>
        <taxon>Pseudomonadota</taxon>
        <taxon>Alphaproteobacteria</taxon>
        <taxon>Hyphomicrobiales</taxon>
        <taxon>Methylobacteriaceae</taxon>
        <taxon>Methylobacterium</taxon>
    </lineage>
</organism>
<evidence type="ECO:0000313" key="2">
    <source>
        <dbReference type="EMBL" id="BAQ47659.1"/>
    </source>
</evidence>
<accession>A0A0C6FQT7</accession>
<dbReference type="Proteomes" id="UP000061432">
    <property type="component" value="Chromosome"/>
</dbReference>
<dbReference type="EMBL" id="AP014704">
    <property type="protein sequence ID" value="BAQ47659.1"/>
    <property type="molecule type" value="Genomic_DNA"/>
</dbReference>
<dbReference type="PATRIC" id="fig|270351.10.peg.4529"/>
<sequence>MLKAILAAAGRAMALMAAVTLIPIIEGGKLVWRAARAVLAPQPPSAAAEAEEAFEAEAAKPAPAPAPLSPAEAWGRAALHHMQGSPPEASAALDDAARGYLDGLSVEQQIALSRHDTVVIGRHLLRERPLPGLPRPMTPTEHRGIEATRAGAAATVASQSLSREAEMRDFVLAVLQELIDEPMPRRG</sequence>
<dbReference type="KEGG" id="maqu:Maq22A_c23550"/>
<dbReference type="AlphaFoldDB" id="A0A0C6FQT7"/>
<evidence type="ECO:0000313" key="3">
    <source>
        <dbReference type="Proteomes" id="UP000061432"/>
    </source>
</evidence>
<proteinExistence type="predicted"/>
<name>A0A0C6FQT7_9HYPH</name>